<dbReference type="Proteomes" id="UP001164733">
    <property type="component" value="Chromosome"/>
</dbReference>
<keyword evidence="1" id="KW-0732">Signal</keyword>
<sequence>MKNTQKLLTSLLLTATLVGGFVTTVASAQTITPIPTTVITPQVIDPPMVVHPEMDPPMVVVQPNVIDPPM</sequence>
<evidence type="ECO:0000313" key="2">
    <source>
        <dbReference type="EMBL" id="WAG60881.1"/>
    </source>
</evidence>
<evidence type="ECO:0000256" key="1">
    <source>
        <dbReference type="SAM" id="SignalP"/>
    </source>
</evidence>
<organism evidence="2 3">
    <name type="scientific">Clostridium estertheticum</name>
    <dbReference type="NCBI Taxonomy" id="238834"/>
    <lineage>
        <taxon>Bacteria</taxon>
        <taxon>Bacillati</taxon>
        <taxon>Bacillota</taxon>
        <taxon>Clostridia</taxon>
        <taxon>Eubacteriales</taxon>
        <taxon>Clostridiaceae</taxon>
        <taxon>Clostridium</taxon>
    </lineage>
</organism>
<name>A0AA47EJ51_9CLOT</name>
<evidence type="ECO:0000313" key="3">
    <source>
        <dbReference type="Proteomes" id="UP001164733"/>
    </source>
</evidence>
<dbReference type="AlphaFoldDB" id="A0AA47EJ51"/>
<dbReference type="EMBL" id="CP086239">
    <property type="protein sequence ID" value="WAG60881.1"/>
    <property type="molecule type" value="Genomic_DNA"/>
</dbReference>
<proteinExistence type="predicted"/>
<feature type="signal peptide" evidence="1">
    <location>
        <begin position="1"/>
        <end position="28"/>
    </location>
</feature>
<protein>
    <submittedName>
        <fullName evidence="2">Uncharacterized protein</fullName>
    </submittedName>
</protein>
<dbReference type="RefSeq" id="WP_216119650.1">
    <property type="nucleotide sequence ID" value="NZ_CP086239.1"/>
</dbReference>
<reference evidence="2" key="1">
    <citation type="submission" date="2021-11" db="EMBL/GenBank/DDBJ databases">
        <title>Clostridia strains as spoilage organisms.</title>
        <authorList>
            <person name="Wambui J."/>
            <person name="Stevens M.J.A."/>
            <person name="Stephan R."/>
        </authorList>
    </citation>
    <scope>NUCLEOTIDE SEQUENCE</scope>
    <source>
        <strain evidence="2">CF009</strain>
    </source>
</reference>
<gene>
    <name evidence="2" type="ORF">LL038_01115</name>
</gene>
<feature type="chain" id="PRO_5041410004" evidence="1">
    <location>
        <begin position="29"/>
        <end position="70"/>
    </location>
</feature>
<accession>A0AA47EJ51</accession>